<proteinExistence type="predicted"/>
<dbReference type="EMBL" id="CACVKT020001386">
    <property type="protein sequence ID" value="CAC5367769.1"/>
    <property type="molecule type" value="Genomic_DNA"/>
</dbReference>
<dbReference type="GO" id="GO:0008270">
    <property type="term" value="F:zinc ion binding"/>
    <property type="evidence" value="ECO:0007669"/>
    <property type="project" value="UniProtKB-KW"/>
</dbReference>
<keyword evidence="5" id="KW-1185">Reference proteome</keyword>
<protein>
    <recommendedName>
        <fullName evidence="3">B box-type domain-containing protein</fullName>
    </recommendedName>
</protein>
<dbReference type="InterPro" id="IPR047153">
    <property type="entry name" value="TRIM45/56/19-like"/>
</dbReference>
<dbReference type="GO" id="GO:0061630">
    <property type="term" value="F:ubiquitin protein ligase activity"/>
    <property type="evidence" value="ECO:0007669"/>
    <property type="project" value="TreeGrafter"/>
</dbReference>
<evidence type="ECO:0000313" key="5">
    <source>
        <dbReference type="Proteomes" id="UP000507470"/>
    </source>
</evidence>
<gene>
    <name evidence="4" type="ORF">MCOR_7546</name>
</gene>
<keyword evidence="2" id="KW-0175">Coiled coil</keyword>
<dbReference type="Pfam" id="PF00643">
    <property type="entry name" value="zf-B_box"/>
    <property type="match status" value="1"/>
</dbReference>
<accession>A0A6J8AHJ3</accession>
<evidence type="ECO:0000256" key="2">
    <source>
        <dbReference type="SAM" id="Coils"/>
    </source>
</evidence>
<feature type="domain" description="B box-type" evidence="3">
    <location>
        <begin position="49"/>
        <end position="92"/>
    </location>
</feature>
<keyword evidence="1" id="KW-0863">Zinc-finger</keyword>
<dbReference type="PANTHER" id="PTHR25462">
    <property type="entry name" value="BONUS, ISOFORM C-RELATED"/>
    <property type="match status" value="1"/>
</dbReference>
<dbReference type="SMART" id="SM00336">
    <property type="entry name" value="BBOX"/>
    <property type="match status" value="1"/>
</dbReference>
<reference evidence="4 5" key="1">
    <citation type="submission" date="2020-06" db="EMBL/GenBank/DDBJ databases">
        <authorList>
            <person name="Li R."/>
            <person name="Bekaert M."/>
        </authorList>
    </citation>
    <scope>NUCLEOTIDE SEQUENCE [LARGE SCALE GENOMIC DNA]</scope>
    <source>
        <strain evidence="5">wild</strain>
    </source>
</reference>
<evidence type="ECO:0000259" key="3">
    <source>
        <dbReference type="PROSITE" id="PS50119"/>
    </source>
</evidence>
<dbReference type="OrthoDB" id="5800423at2759"/>
<name>A0A6J8AHJ3_MYTCO</name>
<dbReference type="PROSITE" id="PS50119">
    <property type="entry name" value="ZF_BBOX"/>
    <property type="match status" value="1"/>
</dbReference>
<keyword evidence="1" id="KW-0862">Zinc</keyword>
<dbReference type="InterPro" id="IPR000315">
    <property type="entry name" value="Znf_B-box"/>
</dbReference>
<organism evidence="4 5">
    <name type="scientific">Mytilus coruscus</name>
    <name type="common">Sea mussel</name>
    <dbReference type="NCBI Taxonomy" id="42192"/>
    <lineage>
        <taxon>Eukaryota</taxon>
        <taxon>Metazoa</taxon>
        <taxon>Spiralia</taxon>
        <taxon>Lophotrochozoa</taxon>
        <taxon>Mollusca</taxon>
        <taxon>Bivalvia</taxon>
        <taxon>Autobranchia</taxon>
        <taxon>Pteriomorphia</taxon>
        <taxon>Mytilida</taxon>
        <taxon>Mytiloidea</taxon>
        <taxon>Mytilidae</taxon>
        <taxon>Mytilinae</taxon>
        <taxon>Mytilus</taxon>
    </lineage>
</organism>
<dbReference type="Gene3D" id="3.30.160.60">
    <property type="entry name" value="Classic Zinc Finger"/>
    <property type="match status" value="1"/>
</dbReference>
<dbReference type="AlphaFoldDB" id="A0A6J8AHJ3"/>
<keyword evidence="1" id="KW-0479">Metal-binding</keyword>
<dbReference type="SUPFAM" id="SSF57845">
    <property type="entry name" value="B-box zinc-binding domain"/>
    <property type="match status" value="1"/>
</dbReference>
<feature type="coiled-coil region" evidence="2">
    <location>
        <begin position="97"/>
        <end position="124"/>
    </location>
</feature>
<evidence type="ECO:0000313" key="4">
    <source>
        <dbReference type="EMBL" id="CAC5367769.1"/>
    </source>
</evidence>
<sequence>MAQTPSKNCSFCNKLAALYCYDCVYVHHANKIFMTGWQSVGITMYCIYKPVPVCDSHKKEFLYYCGKCDCLTCKECMTSSHNGHITNEIKQIADIRRQDVDQIINKLKTKVEEIKKTLKTIDEDHSLHIQSDCDSYIENVEKNVDGGTSDH</sequence>
<dbReference type="Proteomes" id="UP000507470">
    <property type="component" value="Unassembled WGS sequence"/>
</dbReference>
<dbReference type="GO" id="GO:0006513">
    <property type="term" value="P:protein monoubiquitination"/>
    <property type="evidence" value="ECO:0007669"/>
    <property type="project" value="TreeGrafter"/>
</dbReference>
<dbReference type="PANTHER" id="PTHR25462:SF229">
    <property type="entry name" value="TRANSCRIPTION INTERMEDIARY FACTOR 1-BETA"/>
    <property type="match status" value="1"/>
</dbReference>
<evidence type="ECO:0000256" key="1">
    <source>
        <dbReference type="PROSITE-ProRule" id="PRU00024"/>
    </source>
</evidence>